<evidence type="ECO:0000256" key="5">
    <source>
        <dbReference type="SAM" id="MobiDB-lite"/>
    </source>
</evidence>
<accession>A0A9X0W557</accession>
<dbReference type="GO" id="GO:0046872">
    <property type="term" value="F:metal ion binding"/>
    <property type="evidence" value="ECO:0007669"/>
    <property type="project" value="UniProtKB-KW"/>
</dbReference>
<dbReference type="Pfam" id="PF00753">
    <property type="entry name" value="Lactamase_B"/>
    <property type="match status" value="1"/>
</dbReference>
<dbReference type="Proteomes" id="UP001138768">
    <property type="component" value="Unassembled WGS sequence"/>
</dbReference>
<dbReference type="InterPro" id="IPR036866">
    <property type="entry name" value="RibonucZ/Hydroxyglut_hydro"/>
</dbReference>
<dbReference type="SMART" id="SM00849">
    <property type="entry name" value="Lactamase_B"/>
    <property type="match status" value="1"/>
</dbReference>
<feature type="compositionally biased region" description="Basic and acidic residues" evidence="5">
    <location>
        <begin position="199"/>
        <end position="214"/>
    </location>
</feature>
<evidence type="ECO:0000256" key="4">
    <source>
        <dbReference type="ARBA" id="ARBA00022833"/>
    </source>
</evidence>
<dbReference type="InterPro" id="IPR051453">
    <property type="entry name" value="MBL_Glyoxalase_II"/>
</dbReference>
<comment type="caution">
    <text evidence="7">The sequence shown here is derived from an EMBL/GenBank/DDBJ whole genome shotgun (WGS) entry which is preliminary data.</text>
</comment>
<dbReference type="PANTHER" id="PTHR46233">
    <property type="entry name" value="HYDROXYACYLGLUTATHIONE HYDROLASE GLOC"/>
    <property type="match status" value="1"/>
</dbReference>
<keyword evidence="4" id="KW-0862">Zinc</keyword>
<evidence type="ECO:0000256" key="1">
    <source>
        <dbReference type="ARBA" id="ARBA00001947"/>
    </source>
</evidence>
<dbReference type="RefSeq" id="WP_200236763.1">
    <property type="nucleotide sequence ID" value="NZ_NRRY01000001.1"/>
</dbReference>
<comment type="cofactor">
    <cofactor evidence="1">
        <name>Zn(2+)</name>
        <dbReference type="ChEBI" id="CHEBI:29105"/>
    </cofactor>
</comment>
<evidence type="ECO:0000256" key="3">
    <source>
        <dbReference type="ARBA" id="ARBA00022801"/>
    </source>
</evidence>
<evidence type="ECO:0000259" key="6">
    <source>
        <dbReference type="SMART" id="SM00849"/>
    </source>
</evidence>
<dbReference type="AlphaFoldDB" id="A0A9X0W557"/>
<keyword evidence="2" id="KW-0479">Metal-binding</keyword>
<evidence type="ECO:0000256" key="2">
    <source>
        <dbReference type="ARBA" id="ARBA00022723"/>
    </source>
</evidence>
<dbReference type="PANTHER" id="PTHR46233:SF3">
    <property type="entry name" value="HYDROXYACYLGLUTATHIONE HYDROLASE GLOC"/>
    <property type="match status" value="1"/>
</dbReference>
<keyword evidence="8" id="KW-1185">Reference proteome</keyword>
<gene>
    <name evidence="7" type="ORF">CKO42_00895</name>
</gene>
<reference evidence="7 8" key="1">
    <citation type="journal article" date="2020" name="Microorganisms">
        <title>Osmotic Adaptation and Compatible Solute Biosynthesis of Phototrophic Bacteria as Revealed from Genome Analyses.</title>
        <authorList>
            <person name="Imhoff J.F."/>
            <person name="Rahn T."/>
            <person name="Kunzel S."/>
            <person name="Keller A."/>
            <person name="Neulinger S.C."/>
        </authorList>
    </citation>
    <scope>NUCLEOTIDE SEQUENCE [LARGE SCALE GENOMIC DNA]</scope>
    <source>
        <strain evidence="7 8">DSM 25653</strain>
    </source>
</reference>
<feature type="region of interest" description="Disordered" evidence="5">
    <location>
        <begin position="191"/>
        <end position="214"/>
    </location>
</feature>
<organism evidence="7 8">
    <name type="scientific">Lamprobacter modestohalophilus</name>
    <dbReference type="NCBI Taxonomy" id="1064514"/>
    <lineage>
        <taxon>Bacteria</taxon>
        <taxon>Pseudomonadati</taxon>
        <taxon>Pseudomonadota</taxon>
        <taxon>Gammaproteobacteria</taxon>
        <taxon>Chromatiales</taxon>
        <taxon>Chromatiaceae</taxon>
        <taxon>Lamprobacter</taxon>
    </lineage>
</organism>
<protein>
    <recommendedName>
        <fullName evidence="6">Metallo-beta-lactamase domain-containing protein</fullName>
    </recommendedName>
</protein>
<evidence type="ECO:0000313" key="8">
    <source>
        <dbReference type="Proteomes" id="UP001138768"/>
    </source>
</evidence>
<dbReference type="InterPro" id="IPR001279">
    <property type="entry name" value="Metallo-B-lactamas"/>
</dbReference>
<evidence type="ECO:0000313" key="7">
    <source>
        <dbReference type="EMBL" id="MBK1617029.1"/>
    </source>
</evidence>
<dbReference type="Gene3D" id="3.60.15.10">
    <property type="entry name" value="Ribonuclease Z/Hydroxyacylglutathione hydrolase-like"/>
    <property type="match status" value="1"/>
</dbReference>
<dbReference type="CDD" id="cd07737">
    <property type="entry name" value="YcbL-like_MBL-fold"/>
    <property type="match status" value="1"/>
</dbReference>
<name>A0A9X0W557_9GAMM</name>
<dbReference type="EMBL" id="NRRY01000001">
    <property type="protein sequence ID" value="MBK1617029.1"/>
    <property type="molecule type" value="Genomic_DNA"/>
</dbReference>
<proteinExistence type="predicted"/>
<feature type="domain" description="Metallo-beta-lactamase" evidence="6">
    <location>
        <begin position="12"/>
        <end position="192"/>
    </location>
</feature>
<keyword evidence="3" id="KW-0378">Hydrolase</keyword>
<dbReference type="SUPFAM" id="SSF56281">
    <property type="entry name" value="Metallo-hydrolase/oxidoreductase"/>
    <property type="match status" value="1"/>
</dbReference>
<dbReference type="GO" id="GO:0016787">
    <property type="term" value="F:hydrolase activity"/>
    <property type="evidence" value="ECO:0007669"/>
    <property type="project" value="UniProtKB-KW"/>
</dbReference>
<sequence length="214" mass="23521">MQFEIIPVTPFEQNCTLLICPTTRESAIVDPGGEPARIIAALERLNATPRMILLTHGHLDHVGAAPELAAQLNLPIIGPHRDDAFWLDALPQQAQMFGFPPQSAFSPDQWLEHGQQLQLGERSLEVLHCPGHTPGHLVFFDRAAGLAQVGDVLFRGAIGRTDFPRGDHAQLLASIRERLFPLGDEVRFIPGHGPMGTLGEERRTNPFVGERRSG</sequence>